<dbReference type="KEGG" id="atr:18447703"/>
<dbReference type="PANTHER" id="PTHR21660">
    <property type="entry name" value="THIOESTERASE SUPERFAMILY MEMBER-RELATED"/>
    <property type="match status" value="1"/>
</dbReference>
<evidence type="ECO:0000313" key="4">
    <source>
        <dbReference type="Proteomes" id="UP000017836"/>
    </source>
</evidence>
<evidence type="ECO:0000259" key="2">
    <source>
        <dbReference type="Pfam" id="PF03061"/>
    </source>
</evidence>
<dbReference type="CDD" id="cd03443">
    <property type="entry name" value="PaaI_thioesterase"/>
    <property type="match status" value="1"/>
</dbReference>
<dbReference type="InterPro" id="IPR029069">
    <property type="entry name" value="HotDog_dom_sf"/>
</dbReference>
<proteinExistence type="inferred from homology"/>
<organism evidence="3 4">
    <name type="scientific">Amborella trichopoda</name>
    <dbReference type="NCBI Taxonomy" id="13333"/>
    <lineage>
        <taxon>Eukaryota</taxon>
        <taxon>Viridiplantae</taxon>
        <taxon>Streptophyta</taxon>
        <taxon>Embryophyta</taxon>
        <taxon>Tracheophyta</taxon>
        <taxon>Spermatophyta</taxon>
        <taxon>Magnoliopsida</taxon>
        <taxon>Amborellales</taxon>
        <taxon>Amborellaceae</taxon>
        <taxon>Amborella</taxon>
    </lineage>
</organism>
<gene>
    <name evidence="3" type="ORF">AMTR_s00069p00075860</name>
</gene>
<dbReference type="eggNOG" id="KOG3328">
    <property type="taxonomic scope" value="Eukaryota"/>
</dbReference>
<dbReference type="Proteomes" id="UP000017836">
    <property type="component" value="Unassembled WGS sequence"/>
</dbReference>
<dbReference type="AlphaFoldDB" id="U5DFW9"/>
<dbReference type="InterPro" id="IPR039298">
    <property type="entry name" value="ACOT13"/>
</dbReference>
<evidence type="ECO:0000313" key="3">
    <source>
        <dbReference type="EMBL" id="ERN19323.1"/>
    </source>
</evidence>
<dbReference type="OrthoDB" id="46529at2759"/>
<name>U5DFW9_AMBTC</name>
<keyword evidence="4" id="KW-1185">Reference proteome</keyword>
<dbReference type="STRING" id="13333.U5DFW9"/>
<dbReference type="HOGENOM" id="CLU_089876_0_0_1"/>
<dbReference type="Gene3D" id="3.10.129.10">
    <property type="entry name" value="Hotdog Thioesterase"/>
    <property type="match status" value="1"/>
</dbReference>
<accession>U5DFW9</accession>
<protein>
    <recommendedName>
        <fullName evidence="2">Thioesterase domain-containing protein</fullName>
    </recommendedName>
</protein>
<feature type="domain" description="Thioesterase" evidence="2">
    <location>
        <begin position="69"/>
        <end position="143"/>
    </location>
</feature>
<dbReference type="PANTHER" id="PTHR21660:SF12">
    <property type="entry name" value="OS07G0462700 PROTEIN"/>
    <property type="match status" value="1"/>
</dbReference>
<evidence type="ECO:0000256" key="1">
    <source>
        <dbReference type="ARBA" id="ARBA00008324"/>
    </source>
</evidence>
<dbReference type="EMBL" id="KI392069">
    <property type="protein sequence ID" value="ERN19323.1"/>
    <property type="molecule type" value="Genomic_DNA"/>
</dbReference>
<dbReference type="Pfam" id="PF03061">
    <property type="entry name" value="4HBT"/>
    <property type="match status" value="1"/>
</dbReference>
<dbReference type="InterPro" id="IPR006683">
    <property type="entry name" value="Thioestr_dom"/>
</dbReference>
<comment type="similarity">
    <text evidence="1">Belongs to the thioesterase PaaI family.</text>
</comment>
<dbReference type="Gramene" id="ERN19323">
    <property type="protein sequence ID" value="ERN19323"/>
    <property type="gene ID" value="AMTR_s00069p00075860"/>
</dbReference>
<reference evidence="4" key="1">
    <citation type="journal article" date="2013" name="Science">
        <title>The Amborella genome and the evolution of flowering plants.</title>
        <authorList>
            <consortium name="Amborella Genome Project"/>
        </authorList>
    </citation>
    <scope>NUCLEOTIDE SEQUENCE [LARGE SCALE GENOMIC DNA]</scope>
</reference>
<dbReference type="GO" id="GO:0047617">
    <property type="term" value="F:fatty acyl-CoA hydrolase activity"/>
    <property type="evidence" value="ECO:0000318"/>
    <property type="project" value="GO_Central"/>
</dbReference>
<dbReference type="OMA" id="NRYRTFH"/>
<sequence length="160" mass="17506">MDLKGSPSKVDGTLRFFERLGINEPMPEIAYQNGFNTDLIRSCLQVQSVELGHIVCSFKLKPQVTNAYNTFHGGGVASTATTVASACMQTLIADKPFFLGELAVTYLSAANIKMELEIEARVLRMGRSVGMVSVEFKDKGTKKLVYAARATFYNTPVSNL</sequence>
<dbReference type="SUPFAM" id="SSF54637">
    <property type="entry name" value="Thioesterase/thiol ester dehydrase-isomerase"/>
    <property type="match status" value="1"/>
</dbReference>